<proteinExistence type="predicted"/>
<dbReference type="AlphaFoldDB" id="A0A6J6BRU5"/>
<protein>
    <submittedName>
        <fullName evidence="2">Unannotated protein</fullName>
    </submittedName>
</protein>
<dbReference type="EMBL" id="CAEZSR010000006">
    <property type="protein sequence ID" value="CAB4541444.1"/>
    <property type="molecule type" value="Genomic_DNA"/>
</dbReference>
<dbReference type="Pfam" id="PF14248">
    <property type="entry name" value="DUF4345"/>
    <property type="match status" value="1"/>
</dbReference>
<evidence type="ECO:0000256" key="1">
    <source>
        <dbReference type="SAM" id="Phobius"/>
    </source>
</evidence>
<keyword evidence="1" id="KW-0812">Transmembrane</keyword>
<keyword evidence="1" id="KW-1133">Transmembrane helix</keyword>
<name>A0A6J6BRU5_9ZZZZ</name>
<sequence>MRAVMIVVGFGFACMGVAALVRPMLIAAQFGTDADSSDARTEIRAVYGGFGVAMAVLLIVAAQQSGNTQDGVALTVGIALGGMALGRLIGMTIERPRGWYPTATYLIIEVVAAAALVAVAAG</sequence>
<gene>
    <name evidence="2" type="ORF">UFOPK1493_00341</name>
</gene>
<reference evidence="2" key="1">
    <citation type="submission" date="2020-05" db="EMBL/GenBank/DDBJ databases">
        <authorList>
            <person name="Chiriac C."/>
            <person name="Salcher M."/>
            <person name="Ghai R."/>
            <person name="Kavagutti S V."/>
        </authorList>
    </citation>
    <scope>NUCLEOTIDE SEQUENCE</scope>
</reference>
<organism evidence="2">
    <name type="scientific">freshwater metagenome</name>
    <dbReference type="NCBI Taxonomy" id="449393"/>
    <lineage>
        <taxon>unclassified sequences</taxon>
        <taxon>metagenomes</taxon>
        <taxon>ecological metagenomes</taxon>
    </lineage>
</organism>
<evidence type="ECO:0000313" key="2">
    <source>
        <dbReference type="EMBL" id="CAB4541444.1"/>
    </source>
</evidence>
<accession>A0A6J6BRU5</accession>
<dbReference type="InterPro" id="IPR025597">
    <property type="entry name" value="DUF4345"/>
</dbReference>
<feature type="transmembrane region" description="Helical" evidence="1">
    <location>
        <begin position="99"/>
        <end position="121"/>
    </location>
</feature>
<feature type="transmembrane region" description="Helical" evidence="1">
    <location>
        <begin position="43"/>
        <end position="60"/>
    </location>
</feature>
<keyword evidence="1" id="KW-0472">Membrane</keyword>
<feature type="transmembrane region" description="Helical" evidence="1">
    <location>
        <begin position="72"/>
        <end position="93"/>
    </location>
</feature>